<evidence type="ECO:0000256" key="5">
    <source>
        <dbReference type="ARBA" id="ARBA00023242"/>
    </source>
</evidence>
<protein>
    <recommendedName>
        <fullName evidence="7">Zn(2)-C6 fungal-type domain-containing protein</fullName>
    </recommendedName>
</protein>
<dbReference type="PANTHER" id="PTHR47338:SF20">
    <property type="entry name" value="ZN(II)2CYS6 TRANSCRIPTION FACTOR (EUROFUNG)"/>
    <property type="match status" value="1"/>
</dbReference>
<comment type="subcellular location">
    <subcellularLocation>
        <location evidence="1">Nucleus</location>
    </subcellularLocation>
</comment>
<reference evidence="8" key="2">
    <citation type="submission" date="2023-06" db="EMBL/GenBank/DDBJ databases">
        <authorList>
            <consortium name="Lawrence Berkeley National Laboratory"/>
            <person name="Haridas S."/>
            <person name="Hensen N."/>
            <person name="Bonometti L."/>
            <person name="Westerberg I."/>
            <person name="Brannstrom I.O."/>
            <person name="Guillou S."/>
            <person name="Cros-Aarteil S."/>
            <person name="Calhoun S."/>
            <person name="Kuo A."/>
            <person name="Mondo S."/>
            <person name="Pangilinan J."/>
            <person name="Riley R."/>
            <person name="Labutti K."/>
            <person name="Andreopoulos B."/>
            <person name="Lipzen A."/>
            <person name="Chen C."/>
            <person name="Yanf M."/>
            <person name="Daum C."/>
            <person name="Ng V."/>
            <person name="Clum A."/>
            <person name="Steindorff A."/>
            <person name="Ohm R."/>
            <person name="Martin F."/>
            <person name="Silar P."/>
            <person name="Natvig D."/>
            <person name="Lalanne C."/>
            <person name="Gautier V."/>
            <person name="Ament-Velasquez S.L."/>
            <person name="Kruys A."/>
            <person name="Hutchinson M.I."/>
            <person name="Powell A.J."/>
            <person name="Barry K."/>
            <person name="Miller A.N."/>
            <person name="Grigoriev I.V."/>
            <person name="Debuchy R."/>
            <person name="Gladieux P."/>
            <person name="Thoren M.H."/>
            <person name="Johannesson H."/>
        </authorList>
    </citation>
    <scope>NUCLEOTIDE SEQUENCE</scope>
    <source>
        <strain evidence="8">CBS 118394</strain>
    </source>
</reference>
<dbReference type="PROSITE" id="PS00463">
    <property type="entry name" value="ZN2_CY6_FUNGAL_1"/>
    <property type="match status" value="1"/>
</dbReference>
<reference evidence="8" key="1">
    <citation type="journal article" date="2023" name="Mol. Phylogenet. Evol.">
        <title>Genome-scale phylogeny and comparative genomics of the fungal order Sordariales.</title>
        <authorList>
            <person name="Hensen N."/>
            <person name="Bonometti L."/>
            <person name="Westerberg I."/>
            <person name="Brannstrom I.O."/>
            <person name="Guillou S."/>
            <person name="Cros-Aarteil S."/>
            <person name="Calhoun S."/>
            <person name="Haridas S."/>
            <person name="Kuo A."/>
            <person name="Mondo S."/>
            <person name="Pangilinan J."/>
            <person name="Riley R."/>
            <person name="LaButti K."/>
            <person name="Andreopoulos B."/>
            <person name="Lipzen A."/>
            <person name="Chen C."/>
            <person name="Yan M."/>
            <person name="Daum C."/>
            <person name="Ng V."/>
            <person name="Clum A."/>
            <person name="Steindorff A."/>
            <person name="Ohm R.A."/>
            <person name="Martin F."/>
            <person name="Silar P."/>
            <person name="Natvig D.O."/>
            <person name="Lalanne C."/>
            <person name="Gautier V."/>
            <person name="Ament-Velasquez S.L."/>
            <person name="Kruys A."/>
            <person name="Hutchinson M.I."/>
            <person name="Powell A.J."/>
            <person name="Barry K."/>
            <person name="Miller A.N."/>
            <person name="Grigoriev I.V."/>
            <person name="Debuchy R."/>
            <person name="Gladieux P."/>
            <person name="Hiltunen Thoren M."/>
            <person name="Johannesson H."/>
        </authorList>
    </citation>
    <scope>NUCLEOTIDE SEQUENCE</scope>
    <source>
        <strain evidence="8">CBS 118394</strain>
    </source>
</reference>
<dbReference type="EMBL" id="JAUEDM010000001">
    <property type="protein sequence ID" value="KAK3330173.1"/>
    <property type="molecule type" value="Genomic_DNA"/>
</dbReference>
<dbReference type="GO" id="GO:0005634">
    <property type="term" value="C:nucleus"/>
    <property type="evidence" value="ECO:0007669"/>
    <property type="project" value="UniProtKB-SubCell"/>
</dbReference>
<feature type="domain" description="Zn(2)-C6 fungal-type" evidence="7">
    <location>
        <begin position="28"/>
        <end position="58"/>
    </location>
</feature>
<gene>
    <name evidence="8" type="ORF">B0H66DRAFT_48327</name>
</gene>
<dbReference type="CDD" id="cd12148">
    <property type="entry name" value="fungal_TF_MHR"/>
    <property type="match status" value="1"/>
</dbReference>
<dbReference type="SUPFAM" id="SSF57701">
    <property type="entry name" value="Zn2/Cys6 DNA-binding domain"/>
    <property type="match status" value="1"/>
</dbReference>
<dbReference type="Pfam" id="PF00172">
    <property type="entry name" value="Zn_clus"/>
    <property type="match status" value="1"/>
</dbReference>
<dbReference type="AlphaFoldDB" id="A0AAE0IS26"/>
<dbReference type="GO" id="GO:0008270">
    <property type="term" value="F:zinc ion binding"/>
    <property type="evidence" value="ECO:0007669"/>
    <property type="project" value="InterPro"/>
</dbReference>
<dbReference type="InterPro" id="IPR050815">
    <property type="entry name" value="TF_fung"/>
</dbReference>
<evidence type="ECO:0000256" key="3">
    <source>
        <dbReference type="ARBA" id="ARBA00023015"/>
    </source>
</evidence>
<accession>A0AAE0IS26</accession>
<proteinExistence type="predicted"/>
<dbReference type="CDD" id="cd00067">
    <property type="entry name" value="GAL4"/>
    <property type="match status" value="1"/>
</dbReference>
<dbReference type="InterPro" id="IPR036864">
    <property type="entry name" value="Zn2-C6_fun-type_DNA-bd_sf"/>
</dbReference>
<dbReference type="InterPro" id="IPR007219">
    <property type="entry name" value="XnlR_reg_dom"/>
</dbReference>
<keyword evidence="3" id="KW-0805">Transcription regulation</keyword>
<dbReference type="GO" id="GO:0003677">
    <property type="term" value="F:DNA binding"/>
    <property type="evidence" value="ECO:0007669"/>
    <property type="project" value="InterPro"/>
</dbReference>
<dbReference type="Gene3D" id="4.10.240.10">
    <property type="entry name" value="Zn(2)-C6 fungal-type DNA-binding domain"/>
    <property type="match status" value="1"/>
</dbReference>
<feature type="region of interest" description="Disordered" evidence="6">
    <location>
        <begin position="85"/>
        <end position="135"/>
    </location>
</feature>
<comment type="caution">
    <text evidence="8">The sequence shown here is derived from an EMBL/GenBank/DDBJ whole genome shotgun (WGS) entry which is preliminary data.</text>
</comment>
<dbReference type="InterPro" id="IPR001138">
    <property type="entry name" value="Zn2Cys6_DnaBD"/>
</dbReference>
<keyword evidence="2" id="KW-0479">Metal-binding</keyword>
<evidence type="ECO:0000256" key="4">
    <source>
        <dbReference type="ARBA" id="ARBA00023163"/>
    </source>
</evidence>
<dbReference type="GO" id="GO:0006351">
    <property type="term" value="P:DNA-templated transcription"/>
    <property type="evidence" value="ECO:0007669"/>
    <property type="project" value="InterPro"/>
</dbReference>
<keyword evidence="4" id="KW-0804">Transcription</keyword>
<name>A0AAE0IS26_9PEZI</name>
<dbReference type="PANTHER" id="PTHR47338">
    <property type="entry name" value="ZN(II)2CYS6 TRANSCRIPTION FACTOR (EUROFUNG)-RELATED"/>
    <property type="match status" value="1"/>
</dbReference>
<evidence type="ECO:0000313" key="8">
    <source>
        <dbReference type="EMBL" id="KAK3330173.1"/>
    </source>
</evidence>
<evidence type="ECO:0000313" key="9">
    <source>
        <dbReference type="Proteomes" id="UP001283341"/>
    </source>
</evidence>
<evidence type="ECO:0000256" key="1">
    <source>
        <dbReference type="ARBA" id="ARBA00004123"/>
    </source>
</evidence>
<keyword evidence="9" id="KW-1185">Reference proteome</keyword>
<dbReference type="SMART" id="SM00906">
    <property type="entry name" value="Fungal_trans"/>
    <property type="match status" value="1"/>
</dbReference>
<dbReference type="SMART" id="SM00066">
    <property type="entry name" value="GAL4"/>
    <property type="match status" value="1"/>
</dbReference>
<feature type="compositionally biased region" description="Low complexity" evidence="6">
    <location>
        <begin position="117"/>
        <end position="134"/>
    </location>
</feature>
<dbReference type="GO" id="GO:0000981">
    <property type="term" value="F:DNA-binding transcription factor activity, RNA polymerase II-specific"/>
    <property type="evidence" value="ECO:0007669"/>
    <property type="project" value="InterPro"/>
</dbReference>
<organism evidence="8 9">
    <name type="scientific">Apodospora peruviana</name>
    <dbReference type="NCBI Taxonomy" id="516989"/>
    <lineage>
        <taxon>Eukaryota</taxon>
        <taxon>Fungi</taxon>
        <taxon>Dikarya</taxon>
        <taxon>Ascomycota</taxon>
        <taxon>Pezizomycotina</taxon>
        <taxon>Sordariomycetes</taxon>
        <taxon>Sordariomycetidae</taxon>
        <taxon>Sordariales</taxon>
        <taxon>Lasiosphaeriaceae</taxon>
        <taxon>Apodospora</taxon>
    </lineage>
</organism>
<evidence type="ECO:0000259" key="7">
    <source>
        <dbReference type="PROSITE" id="PS50048"/>
    </source>
</evidence>
<dbReference type="Pfam" id="PF04082">
    <property type="entry name" value="Fungal_trans"/>
    <property type="match status" value="1"/>
</dbReference>
<evidence type="ECO:0000256" key="6">
    <source>
        <dbReference type="SAM" id="MobiDB-lite"/>
    </source>
</evidence>
<dbReference type="Proteomes" id="UP001283341">
    <property type="component" value="Unassembled WGS sequence"/>
</dbReference>
<dbReference type="PROSITE" id="PS50048">
    <property type="entry name" value="ZN2_CY6_FUNGAL_2"/>
    <property type="match status" value="1"/>
</dbReference>
<sequence>MALPFMPIDDMLSTSVSPSSTTSKAVQACISCRKQKRKCDKTLPMCGLCARMGRQCDYTDAPNPPTADDLASLQSRLAELESRLMSASSTNGGGGGASNNGSPSAANKEPSPANTTGAESESSSRPPPANSRGPLWMSSVMPSNFPSAIFLDIDCFKWASMPIPKPNVDLPQDVYEILTHGTTVQEATALYFDSVHPWFPIISRKRMSIGTSLWEGGPDLAMLFLAMKLITSPVVGAIPPADSPLYTASKRFLALLESSGALSLLHLQAMVLVTLYEMGHGIYPPAWVSVAMCARYVDLVGIPSFKESSTMLGSVQTTWTELEERRRVWWGVYILDRIMSLGNKKRCTMPEPEDHFLLPVDDDAWDAGDPARSLQNPITTPLYEPQAPFARLAQAGMLISNILTHCRARIAEHRHPPANVNHSPNNHKNNPDLTSDSVINLLETVDSFSSVMSSELLSKSPTPTAYFARLVPRCLAASACILFLDAYACPENLCDGPSAQGVDSFSPKTQTELNIQIKAVEGLKSCSFGMRDISLEVLEAVMMPDEQRRVSPLCLDALYGSMASLHWLWKESGSDEIHAAMEDVRNCLQRLAMRWRLAGEYLDMIHYHDVTMVMALRANFS</sequence>
<evidence type="ECO:0000256" key="2">
    <source>
        <dbReference type="ARBA" id="ARBA00022723"/>
    </source>
</evidence>
<keyword evidence="5" id="KW-0539">Nucleus</keyword>